<name>A0A662DBQ5_UNCAE</name>
<accession>A0A662DBQ5</accession>
<evidence type="ECO:0000313" key="2">
    <source>
        <dbReference type="Proteomes" id="UP000280417"/>
    </source>
</evidence>
<sequence length="112" mass="13487">MAWVILFLAILLSLTDEPQQNSEHYFEKHYIENITVVFMDHETLNVWWRLVGGQKQWEKVHAFTYYDPGKNMYYIVLPPNADHKLIGYEFNHILEWKRDQNSTPPTTPTDYR</sequence>
<protein>
    <submittedName>
        <fullName evidence="1">Uncharacterized protein</fullName>
    </submittedName>
</protein>
<dbReference type="AlphaFoldDB" id="A0A662DBQ5"/>
<proteinExistence type="predicted"/>
<dbReference type="EMBL" id="QMQA01000240">
    <property type="protein sequence ID" value="RLE11552.1"/>
    <property type="molecule type" value="Genomic_DNA"/>
</dbReference>
<gene>
    <name evidence="1" type="ORF">DRJ04_07845</name>
</gene>
<organism evidence="1 2">
    <name type="scientific">Aerophobetes bacterium</name>
    <dbReference type="NCBI Taxonomy" id="2030807"/>
    <lineage>
        <taxon>Bacteria</taxon>
        <taxon>Candidatus Aerophobota</taxon>
    </lineage>
</organism>
<reference evidence="1 2" key="1">
    <citation type="submission" date="2018-06" db="EMBL/GenBank/DDBJ databases">
        <title>Extensive metabolic versatility and redundancy in microbially diverse, dynamic hydrothermal sediments.</title>
        <authorList>
            <person name="Dombrowski N."/>
            <person name="Teske A."/>
            <person name="Baker B.J."/>
        </authorList>
    </citation>
    <scope>NUCLEOTIDE SEQUENCE [LARGE SCALE GENOMIC DNA]</scope>
    <source>
        <strain evidence="1">B3_G15</strain>
    </source>
</reference>
<dbReference type="Proteomes" id="UP000280417">
    <property type="component" value="Unassembled WGS sequence"/>
</dbReference>
<evidence type="ECO:0000313" key="1">
    <source>
        <dbReference type="EMBL" id="RLE11552.1"/>
    </source>
</evidence>
<comment type="caution">
    <text evidence="1">The sequence shown here is derived from an EMBL/GenBank/DDBJ whole genome shotgun (WGS) entry which is preliminary data.</text>
</comment>